<dbReference type="GO" id="GO:0000155">
    <property type="term" value="F:phosphorelay sensor kinase activity"/>
    <property type="evidence" value="ECO:0007669"/>
    <property type="project" value="InterPro"/>
</dbReference>
<evidence type="ECO:0000256" key="3">
    <source>
        <dbReference type="ARBA" id="ARBA00022553"/>
    </source>
</evidence>
<proteinExistence type="predicted"/>
<evidence type="ECO:0000259" key="10">
    <source>
        <dbReference type="Pfam" id="PF02518"/>
    </source>
</evidence>
<dbReference type="InterPro" id="IPR050482">
    <property type="entry name" value="Sensor_HK_TwoCompSys"/>
</dbReference>
<keyword evidence="13" id="KW-1185">Reference proteome</keyword>
<dbReference type="AlphaFoldDB" id="A0A386ZJC8"/>
<comment type="catalytic activity">
    <reaction evidence="1">
        <text>ATP + protein L-histidine = ADP + protein N-phospho-L-histidine.</text>
        <dbReference type="EC" id="2.7.13.3"/>
    </reaction>
</comment>
<evidence type="ECO:0000256" key="4">
    <source>
        <dbReference type="ARBA" id="ARBA00022679"/>
    </source>
</evidence>
<evidence type="ECO:0000256" key="9">
    <source>
        <dbReference type="SAM" id="Phobius"/>
    </source>
</evidence>
<dbReference type="InterPro" id="IPR011712">
    <property type="entry name" value="Sig_transdc_His_kin_sub3_dim/P"/>
</dbReference>
<keyword evidence="6 12" id="KW-0418">Kinase</keyword>
<dbReference type="InterPro" id="IPR003594">
    <property type="entry name" value="HATPase_dom"/>
</dbReference>
<keyword evidence="9" id="KW-1133">Transmembrane helix</keyword>
<evidence type="ECO:0000313" key="13">
    <source>
        <dbReference type="Proteomes" id="UP000267164"/>
    </source>
</evidence>
<dbReference type="PANTHER" id="PTHR24421">
    <property type="entry name" value="NITRATE/NITRITE SENSOR PROTEIN NARX-RELATED"/>
    <property type="match status" value="1"/>
</dbReference>
<dbReference type="KEGG" id="nyu:D7D52_26220"/>
<evidence type="ECO:0000256" key="6">
    <source>
        <dbReference type="ARBA" id="ARBA00022777"/>
    </source>
</evidence>
<dbReference type="Pfam" id="PF07730">
    <property type="entry name" value="HisKA_3"/>
    <property type="match status" value="1"/>
</dbReference>
<reference evidence="12 13" key="1">
    <citation type="submission" date="2018-09" db="EMBL/GenBank/DDBJ databases">
        <title>Nocardia yunnanensis sp. nov., an actinomycete isolated from a soil sample.</title>
        <authorList>
            <person name="Zhang J."/>
        </authorList>
    </citation>
    <scope>NUCLEOTIDE SEQUENCE [LARGE SCALE GENOMIC DNA]</scope>
    <source>
        <strain evidence="12 13">CFHS0054</strain>
    </source>
</reference>
<gene>
    <name evidence="12" type="ORF">D7D52_26220</name>
</gene>
<protein>
    <recommendedName>
        <fullName evidence="2">histidine kinase</fullName>
        <ecNumber evidence="2">2.7.13.3</ecNumber>
    </recommendedName>
</protein>
<feature type="domain" description="Histidine kinase/HSP90-like ATPase" evidence="10">
    <location>
        <begin position="306"/>
        <end position="393"/>
    </location>
</feature>
<dbReference type="Gene3D" id="1.20.5.1930">
    <property type="match status" value="1"/>
</dbReference>
<keyword evidence="9" id="KW-0472">Membrane</keyword>
<dbReference type="GO" id="GO:0046983">
    <property type="term" value="F:protein dimerization activity"/>
    <property type="evidence" value="ECO:0007669"/>
    <property type="project" value="InterPro"/>
</dbReference>
<name>A0A386ZJC8_9NOCA</name>
<evidence type="ECO:0000256" key="1">
    <source>
        <dbReference type="ARBA" id="ARBA00000085"/>
    </source>
</evidence>
<dbReference type="CDD" id="cd16917">
    <property type="entry name" value="HATPase_UhpB-NarQ-NarX-like"/>
    <property type="match status" value="1"/>
</dbReference>
<dbReference type="Proteomes" id="UP000267164">
    <property type="component" value="Chromosome"/>
</dbReference>
<keyword evidence="8" id="KW-0902">Two-component regulatory system</keyword>
<dbReference type="PANTHER" id="PTHR24421:SF10">
    <property type="entry name" value="NITRATE_NITRITE SENSOR PROTEIN NARQ"/>
    <property type="match status" value="1"/>
</dbReference>
<keyword evidence="9" id="KW-0812">Transmembrane</keyword>
<evidence type="ECO:0000256" key="5">
    <source>
        <dbReference type="ARBA" id="ARBA00022741"/>
    </source>
</evidence>
<organism evidence="12 13">
    <name type="scientific">Nocardia yunnanensis</name>
    <dbReference type="NCBI Taxonomy" id="2382165"/>
    <lineage>
        <taxon>Bacteria</taxon>
        <taxon>Bacillati</taxon>
        <taxon>Actinomycetota</taxon>
        <taxon>Actinomycetes</taxon>
        <taxon>Mycobacteriales</taxon>
        <taxon>Nocardiaceae</taxon>
        <taxon>Nocardia</taxon>
    </lineage>
</organism>
<feature type="transmembrane region" description="Helical" evidence="9">
    <location>
        <begin position="23"/>
        <end position="41"/>
    </location>
</feature>
<dbReference type="InterPro" id="IPR036890">
    <property type="entry name" value="HATPase_C_sf"/>
</dbReference>
<keyword evidence="7" id="KW-0067">ATP-binding</keyword>
<dbReference type="Gene3D" id="3.30.565.10">
    <property type="entry name" value="Histidine kinase-like ATPase, C-terminal domain"/>
    <property type="match status" value="1"/>
</dbReference>
<dbReference type="SUPFAM" id="SSF55874">
    <property type="entry name" value="ATPase domain of HSP90 chaperone/DNA topoisomerase II/histidine kinase"/>
    <property type="match status" value="1"/>
</dbReference>
<keyword evidence="3" id="KW-0597">Phosphoprotein</keyword>
<evidence type="ECO:0000256" key="8">
    <source>
        <dbReference type="ARBA" id="ARBA00023012"/>
    </source>
</evidence>
<feature type="transmembrane region" description="Helical" evidence="9">
    <location>
        <begin position="77"/>
        <end position="100"/>
    </location>
</feature>
<feature type="transmembrane region" description="Helical" evidence="9">
    <location>
        <begin position="136"/>
        <end position="156"/>
    </location>
</feature>
<feature type="domain" description="Signal transduction histidine kinase subgroup 3 dimerisation and phosphoacceptor" evidence="11">
    <location>
        <begin position="189"/>
        <end position="251"/>
    </location>
</feature>
<keyword evidence="4" id="KW-0808">Transferase</keyword>
<dbReference type="EMBL" id="CP032568">
    <property type="protein sequence ID" value="AYF76729.1"/>
    <property type="molecule type" value="Genomic_DNA"/>
</dbReference>
<evidence type="ECO:0000259" key="11">
    <source>
        <dbReference type="Pfam" id="PF07730"/>
    </source>
</evidence>
<keyword evidence="5" id="KW-0547">Nucleotide-binding</keyword>
<evidence type="ECO:0000256" key="2">
    <source>
        <dbReference type="ARBA" id="ARBA00012438"/>
    </source>
</evidence>
<dbReference type="GO" id="GO:0005524">
    <property type="term" value="F:ATP binding"/>
    <property type="evidence" value="ECO:0007669"/>
    <property type="project" value="UniProtKB-KW"/>
</dbReference>
<feature type="transmembrane region" description="Helical" evidence="9">
    <location>
        <begin position="47"/>
        <end position="70"/>
    </location>
</feature>
<evidence type="ECO:0000256" key="7">
    <source>
        <dbReference type="ARBA" id="ARBA00022840"/>
    </source>
</evidence>
<evidence type="ECO:0000313" key="12">
    <source>
        <dbReference type="EMBL" id="AYF76729.1"/>
    </source>
</evidence>
<dbReference type="Pfam" id="PF02518">
    <property type="entry name" value="HATPase_c"/>
    <property type="match status" value="1"/>
</dbReference>
<dbReference type="EC" id="2.7.13.3" evidence="2"/>
<dbReference type="OrthoDB" id="227596at2"/>
<sequence>MRVATCENAAPTRVARVSGTRRVGRVILDVLLAVIFGVTALDEVHTSSMGLLPGAAGPPVAITVAVVLLVRRVRPLAVLAVAVLGFVLVGAAGPVVLGIFTVADRYGNRRPTWLSVAGSLLILAVPWGASTYPALFFGRTAIMAVVLSVPLLLGLWTSQRRETVAALRDRAEQAECERDLRAAAAVEAERLRIAGELHDIVAHRISQITVLAGALEVSADGKPAEIAATIRTTGSRALTEMRELLGILRTSEAGAPRDDTGPVPLRPAPDLSAIAELVEVAVAAGQQVELTAPAVLPPVAGPVGRAAYRVVQEALTNAAKHAAGAEVRVDIAALGDRLDVDVRNGRGDPTALAAAGSGFGLVGMRKRVELAGGALHSGPLPGGGYRVHASFPWQEGS</sequence>
<accession>A0A386ZJC8</accession>
<dbReference type="GO" id="GO:0016020">
    <property type="term" value="C:membrane"/>
    <property type="evidence" value="ECO:0007669"/>
    <property type="project" value="InterPro"/>
</dbReference>
<feature type="transmembrane region" description="Helical" evidence="9">
    <location>
        <begin position="112"/>
        <end position="129"/>
    </location>
</feature>